<feature type="region of interest" description="Disordered" evidence="13">
    <location>
        <begin position="478"/>
        <end position="498"/>
    </location>
</feature>
<dbReference type="PANTHER" id="PTHR10762:SF2">
    <property type="entry name" value="2-(3-AMINO-3-CARBOXYPROPYL)HISTIDINE SYNTHASE SUBUNIT 2"/>
    <property type="match status" value="1"/>
</dbReference>
<comment type="subunit">
    <text evidence="10">Component of the 2-(3-amino-3-carboxypropyl)histidine synthase complex composed of DPH1, DPH2, DPH3 and a NADH-dependent reductase, predominantly CBR1.</text>
</comment>
<keyword evidence="6" id="KW-0408">Iron</keyword>
<comment type="pathway">
    <text evidence="2">Protein modification; peptidyl-diphthamide biosynthesis.</text>
</comment>
<keyword evidence="15" id="KW-1185">Reference proteome</keyword>
<dbReference type="Gene3D" id="3.40.50.11860">
    <property type="entry name" value="Diphthamide synthesis DPH1/DPH2 domain 3"/>
    <property type="match status" value="1"/>
</dbReference>
<comment type="cofactor">
    <cofactor evidence="1">
        <name>[4Fe-4S] cluster</name>
        <dbReference type="ChEBI" id="CHEBI:49883"/>
    </cofactor>
</comment>
<evidence type="ECO:0000256" key="1">
    <source>
        <dbReference type="ARBA" id="ARBA00001966"/>
    </source>
</evidence>
<organism evidence="14 15">
    <name type="scientific">Phakopsora pachyrhizi</name>
    <name type="common">Asian soybean rust disease fungus</name>
    <dbReference type="NCBI Taxonomy" id="170000"/>
    <lineage>
        <taxon>Eukaryota</taxon>
        <taxon>Fungi</taxon>
        <taxon>Dikarya</taxon>
        <taxon>Basidiomycota</taxon>
        <taxon>Pucciniomycotina</taxon>
        <taxon>Pucciniomycetes</taxon>
        <taxon>Pucciniales</taxon>
        <taxon>Phakopsoraceae</taxon>
        <taxon>Phakopsora</taxon>
    </lineage>
</organism>
<dbReference type="Gene3D" id="3.40.50.11840">
    <property type="entry name" value="Diphthamide synthesis DPH1/DPH2 domain 1"/>
    <property type="match status" value="1"/>
</dbReference>
<evidence type="ECO:0000256" key="3">
    <source>
        <dbReference type="ARBA" id="ARBA00006179"/>
    </source>
</evidence>
<dbReference type="SFLD" id="SFLDG01121">
    <property type="entry name" value="Diphthamide_biosynthesis"/>
    <property type="match status" value="1"/>
</dbReference>
<comment type="similarity">
    <text evidence="3">Belongs to the DPH1/DPH2 family. DPH2 subfamily.</text>
</comment>
<dbReference type="Proteomes" id="UP001153365">
    <property type="component" value="Unassembled WGS sequence"/>
</dbReference>
<evidence type="ECO:0000256" key="8">
    <source>
        <dbReference type="ARBA" id="ARBA00032573"/>
    </source>
</evidence>
<dbReference type="InterPro" id="IPR042265">
    <property type="entry name" value="DPH1/DPH2_3"/>
</dbReference>
<evidence type="ECO:0000256" key="11">
    <source>
        <dbReference type="ARBA" id="ARBA00054092"/>
    </source>
</evidence>
<evidence type="ECO:0000256" key="9">
    <source>
        <dbReference type="ARBA" id="ARBA00032791"/>
    </source>
</evidence>
<dbReference type="GO" id="GO:0090560">
    <property type="term" value="F:2-(3-amino-3-carboxypropyl)histidine synthase activity"/>
    <property type="evidence" value="ECO:0007669"/>
    <property type="project" value="InterPro"/>
</dbReference>
<comment type="function">
    <text evidence="11">Required for the first step of diphthamide biosynthesis, a post-translational modification of histidine which occurs in elongation factor 2. DPH1 and DPH2 transfer a 3-amino-3-carboxypropyl (ACP) group from S-adenosyl-L-methionine (SAM) to a histidine residue, the reaction is assisted by a reduction system comprising DPH3 and a NADH-dependent reductase, predominantly CBR1. Facilitates the reduction of the catalytic iron-sulfur cluster found in the DPH1 subunit.</text>
</comment>
<dbReference type="GO" id="GO:0051536">
    <property type="term" value="F:iron-sulfur cluster binding"/>
    <property type="evidence" value="ECO:0007669"/>
    <property type="project" value="UniProtKB-KW"/>
</dbReference>
<evidence type="ECO:0000256" key="12">
    <source>
        <dbReference type="ARBA" id="ARBA00080784"/>
    </source>
</evidence>
<dbReference type="NCBIfam" id="TIGR00322">
    <property type="entry name" value="diphth2_R"/>
    <property type="match status" value="1"/>
</dbReference>
<dbReference type="Pfam" id="PF01866">
    <property type="entry name" value="Diphthamide_syn"/>
    <property type="match status" value="1"/>
</dbReference>
<reference evidence="14" key="1">
    <citation type="submission" date="2022-06" db="EMBL/GenBank/DDBJ databases">
        <authorList>
            <consortium name="SYNGENTA / RWTH Aachen University"/>
        </authorList>
    </citation>
    <scope>NUCLEOTIDE SEQUENCE</scope>
</reference>
<keyword evidence="7" id="KW-0411">Iron-sulfur</keyword>
<dbReference type="FunFam" id="3.40.50.11840:FF:000002">
    <property type="entry name" value="2-(3-amino-3-carboxypropyl)histidine synthase subunit 2"/>
    <property type="match status" value="1"/>
</dbReference>
<gene>
    <name evidence="14" type="ORF">PPACK8108_LOCUS24401</name>
</gene>
<comment type="caution">
    <text evidence="14">The sequence shown here is derived from an EMBL/GenBank/DDBJ whole genome shotgun (WGS) entry which is preliminary data.</text>
</comment>
<dbReference type="GO" id="GO:0017183">
    <property type="term" value="P:protein histidyl modification to diphthamide"/>
    <property type="evidence" value="ECO:0007669"/>
    <property type="project" value="InterPro"/>
</dbReference>
<accession>A0AAV0BSZ5</accession>
<dbReference type="PANTHER" id="PTHR10762">
    <property type="entry name" value="DIPHTHAMIDE BIOSYNTHESIS PROTEIN"/>
    <property type="match status" value="1"/>
</dbReference>
<keyword evidence="5" id="KW-0479">Metal-binding</keyword>
<dbReference type="InterPro" id="IPR042263">
    <property type="entry name" value="DPH1/DPH2_1"/>
</dbReference>
<evidence type="ECO:0000256" key="5">
    <source>
        <dbReference type="ARBA" id="ARBA00022723"/>
    </source>
</evidence>
<dbReference type="FunFam" id="3.40.50.11860:FF:000001">
    <property type="entry name" value="2-(3-amino-3-carboxypropyl)histidine synthase subunit 2"/>
    <property type="match status" value="1"/>
</dbReference>
<dbReference type="InterPro" id="IPR016435">
    <property type="entry name" value="DPH1/DPH2"/>
</dbReference>
<evidence type="ECO:0000256" key="2">
    <source>
        <dbReference type="ARBA" id="ARBA00005156"/>
    </source>
</evidence>
<dbReference type="EMBL" id="CALTRL010006065">
    <property type="protein sequence ID" value="CAH7689346.1"/>
    <property type="molecule type" value="Genomic_DNA"/>
</dbReference>
<evidence type="ECO:0000313" key="14">
    <source>
        <dbReference type="EMBL" id="CAH7689346.1"/>
    </source>
</evidence>
<evidence type="ECO:0000313" key="15">
    <source>
        <dbReference type="Proteomes" id="UP001153365"/>
    </source>
</evidence>
<evidence type="ECO:0000256" key="10">
    <source>
        <dbReference type="ARBA" id="ARBA00034128"/>
    </source>
</evidence>
<dbReference type="SFLD" id="SFLDS00032">
    <property type="entry name" value="Radical_SAM_3-amino-3-carboxyp"/>
    <property type="match status" value="1"/>
</dbReference>
<evidence type="ECO:0000256" key="13">
    <source>
        <dbReference type="SAM" id="MobiDB-lite"/>
    </source>
</evidence>
<dbReference type="AlphaFoldDB" id="A0AAV0BSZ5"/>
<protein>
    <recommendedName>
        <fullName evidence="4">2-(3-amino-3-carboxypropyl)histidine synthase subunit 2</fullName>
    </recommendedName>
    <alternativeName>
        <fullName evidence="8">Diphthamide biosynthesis protein 2</fullName>
    </alternativeName>
    <alternativeName>
        <fullName evidence="9">Diphtheria toxin resistance protein 2</fullName>
    </alternativeName>
    <alternativeName>
        <fullName evidence="12">S-adenosyl-L-methionine:L-histidine 3-amino-3-carboxypropyltransferase 2</fullName>
    </alternativeName>
</protein>
<evidence type="ECO:0000256" key="7">
    <source>
        <dbReference type="ARBA" id="ARBA00023014"/>
    </source>
</evidence>
<proteinExistence type="inferred from homology"/>
<name>A0AAV0BSZ5_PHAPC</name>
<dbReference type="GO" id="GO:0046872">
    <property type="term" value="F:metal ion binding"/>
    <property type="evidence" value="ECO:0007669"/>
    <property type="project" value="UniProtKB-KW"/>
</dbReference>
<sequence length="594" mass="67516">MSRGSDGVDDESIEDDVFQIDETLDWISSNHYRIVGLQFPDSLLPISVKLFKSLRSRHSSSDDLELYLMADTSYGSCCVDEVAARHVNAQAIIHYGNACLNTTSQLPVLYVLPRLPISNQTVELVSNQLVQTFLRFVSLSEDRSTEPHEVYVMYDLGYHWKIGQIVESLRKHSNFNLTVNSVKTQQDKIDKKNLEKIFEPNASILLKSQTACQTSNPTCENASQCCMNINKSTLNDYSPPSEDQANSLNNPREEVIDLSRFQAVFYIGGESSRLTHFLVTNPNLPVLAIDPSNDSIRFSECCQLQTERTNKLLMRRYATIQRARDSDVFGILIGTMGISNYLELIDQTRRLIEKTFKKKAYIVSVGKLKPEKLMNFSEIECWVLIDCPENSLLMLDHQEGSGPSYDPKLYRIPIISPWELEIALSSCIEEDEDDYLSGDEAMSKARRSGRRRRREWEGRLVLDFERLLNTWRSEKSLEEVEKGKSSSNETQDGVEENAPVYSMVTGSYKYRRNWNTLPKTVDKRDELGLVLKDSKTELIEYVGGAASEYAMRNRTYQGLEARVGLDEPSIMEVGRFGIAQGYGDDHPAGSDKQK</sequence>
<evidence type="ECO:0000256" key="4">
    <source>
        <dbReference type="ARBA" id="ARBA00021914"/>
    </source>
</evidence>
<evidence type="ECO:0000256" key="6">
    <source>
        <dbReference type="ARBA" id="ARBA00023004"/>
    </source>
</evidence>